<keyword evidence="1" id="KW-0472">Membrane</keyword>
<evidence type="ECO:0000313" key="2">
    <source>
        <dbReference type="EMBL" id="QFP40643.1"/>
    </source>
</evidence>
<protein>
    <submittedName>
        <fullName evidence="2">Glycoprotein Ov7</fullName>
    </submittedName>
</protein>
<dbReference type="EMBL" id="MK336210">
    <property type="protein sequence ID" value="QFP40643.1"/>
    <property type="molecule type" value="Genomic_DNA"/>
</dbReference>
<gene>
    <name evidence="2" type="primary">Ov7</name>
</gene>
<evidence type="ECO:0000256" key="1">
    <source>
        <dbReference type="SAM" id="Phobius"/>
    </source>
</evidence>
<keyword evidence="1" id="KW-1133">Transmembrane helix</keyword>
<dbReference type="PROSITE" id="PS51257">
    <property type="entry name" value="PROKAR_LIPOPROTEIN"/>
    <property type="match status" value="1"/>
</dbReference>
<organism evidence="2">
    <name type="scientific">Ovine gammaherpesvirus 2</name>
    <dbReference type="NCBI Taxonomy" id="10398"/>
    <lineage>
        <taxon>Viruses</taxon>
        <taxon>Duplodnaviria</taxon>
        <taxon>Heunggongvirae</taxon>
        <taxon>Peploviricota</taxon>
        <taxon>Herviviricetes</taxon>
        <taxon>Herpesvirales</taxon>
        <taxon>Orthoherpesviridae</taxon>
        <taxon>Gammaherpesvirinae</taxon>
        <taxon>Macavirus</taxon>
        <taxon>Macavirus ovinegamma2</taxon>
    </lineage>
</organism>
<accession>A0A6M2ZJT5</accession>
<proteinExistence type="predicted"/>
<name>A0A6M2ZJT5_9GAMA</name>
<keyword evidence="1" id="KW-0812">Transmembrane</keyword>
<feature type="transmembrane region" description="Helical" evidence="1">
    <location>
        <begin position="7"/>
        <end position="34"/>
    </location>
</feature>
<reference evidence="2" key="1">
    <citation type="submission" date="2018-11" db="EMBL/GenBank/DDBJ databases">
        <title>Genetic Diversity of Ovine Herpesvirus 2 Strains Obtained from Malignant Catarrhal Fever Cases in Eastern Turkey.</title>
        <authorList>
            <person name="Isidan H."/>
            <person name="Turan T."/>
            <person name="Atasoy M.O."/>
            <person name="Bulut H."/>
        </authorList>
    </citation>
    <scope>NUCLEOTIDE SEQUENCE</scope>
    <source>
        <strain evidence="2">OvHV2/MEA-8/TUR</strain>
    </source>
</reference>
<sequence length="121" mass="14192">MRFPHKLLLLEILCVLAALNICITSFTLGCFALYRQLVHISIGNLSFPHRDGDEVVRLMYIPPLNDSVEFSYPPTVFPTEEEDLDYDSDELLYEDEYSDPTVEPWLDYYDYESEDSWYCDS</sequence>